<feature type="region of interest" description="Disordered" evidence="1">
    <location>
        <begin position="197"/>
        <end position="236"/>
    </location>
</feature>
<feature type="region of interest" description="Disordered" evidence="1">
    <location>
        <begin position="135"/>
        <end position="183"/>
    </location>
</feature>
<dbReference type="HOGENOM" id="CLU_028647_0_4_1"/>
<protein>
    <recommendedName>
        <fullName evidence="4">Integrase core domain containing protein</fullName>
    </recommendedName>
</protein>
<dbReference type="EnsemblPlants" id="PGSC0003DMT400089322">
    <property type="protein sequence ID" value="PGSC0003DMT400089322"/>
    <property type="gene ID" value="PGSC0003DMG400038893"/>
</dbReference>
<name>M1DHX7_SOLTU</name>
<evidence type="ECO:0000313" key="3">
    <source>
        <dbReference type="Proteomes" id="UP000011115"/>
    </source>
</evidence>
<dbReference type="AlphaFoldDB" id="M1DHX7"/>
<dbReference type="Proteomes" id="UP000011115">
    <property type="component" value="Unassembled WGS sequence"/>
</dbReference>
<evidence type="ECO:0000256" key="1">
    <source>
        <dbReference type="SAM" id="MobiDB-lite"/>
    </source>
</evidence>
<feature type="compositionally biased region" description="Basic and acidic residues" evidence="1">
    <location>
        <begin position="161"/>
        <end position="172"/>
    </location>
</feature>
<evidence type="ECO:0000313" key="2">
    <source>
        <dbReference type="EnsemblPlants" id="PGSC0003DMT400089322"/>
    </source>
</evidence>
<reference evidence="2" key="2">
    <citation type="submission" date="2015-06" db="UniProtKB">
        <authorList>
            <consortium name="EnsemblPlants"/>
        </authorList>
    </citation>
    <scope>IDENTIFICATION</scope>
    <source>
        <strain evidence="2">DM1-3 516 R44</strain>
    </source>
</reference>
<sequence>MAKSPSKYTEETVQEFYASYTATVQNTMPPRAKSLAQPPLQDKLLWGFSMDISDTTICHFIYDPAHTLPINTLEYDYRIRIVQSRSFQKDADQRESLLKWMARHIADDGEGTKWDVPEPTTKVEADDLELSELFGDEMPPLIPPRTTGKLTRSSEPTSDIDEARRAKKREWQQLEAAQQQSRFEEELRLQRAHEMAGGAYGSRATTDGGPTIVEGATEGVTIGDPAGSGKLNPPTS</sequence>
<organism evidence="2 3">
    <name type="scientific">Solanum tuberosum</name>
    <name type="common">Potato</name>
    <dbReference type="NCBI Taxonomy" id="4113"/>
    <lineage>
        <taxon>Eukaryota</taxon>
        <taxon>Viridiplantae</taxon>
        <taxon>Streptophyta</taxon>
        <taxon>Embryophyta</taxon>
        <taxon>Tracheophyta</taxon>
        <taxon>Spermatophyta</taxon>
        <taxon>Magnoliopsida</taxon>
        <taxon>eudicotyledons</taxon>
        <taxon>Gunneridae</taxon>
        <taxon>Pentapetalae</taxon>
        <taxon>asterids</taxon>
        <taxon>lamiids</taxon>
        <taxon>Solanales</taxon>
        <taxon>Solanaceae</taxon>
        <taxon>Solanoideae</taxon>
        <taxon>Solaneae</taxon>
        <taxon>Solanum</taxon>
    </lineage>
</organism>
<reference evidence="3" key="1">
    <citation type="journal article" date="2011" name="Nature">
        <title>Genome sequence and analysis of the tuber crop potato.</title>
        <authorList>
            <consortium name="The Potato Genome Sequencing Consortium"/>
        </authorList>
    </citation>
    <scope>NUCLEOTIDE SEQUENCE [LARGE SCALE GENOMIC DNA]</scope>
    <source>
        <strain evidence="3">cv. DM1-3 516 R44</strain>
    </source>
</reference>
<proteinExistence type="predicted"/>
<dbReference type="PaxDb" id="4113-PGSC0003DMT400089322"/>
<keyword evidence="3" id="KW-1185">Reference proteome</keyword>
<feature type="compositionally biased region" description="Polar residues" evidence="1">
    <location>
        <begin position="148"/>
        <end position="157"/>
    </location>
</feature>
<accession>M1DHX7</accession>
<dbReference type="Gramene" id="PGSC0003DMT400089322">
    <property type="protein sequence ID" value="PGSC0003DMT400089322"/>
    <property type="gene ID" value="PGSC0003DMG400038893"/>
</dbReference>
<dbReference type="InParanoid" id="M1DHX7"/>
<evidence type="ECO:0008006" key="4">
    <source>
        <dbReference type="Google" id="ProtNLM"/>
    </source>
</evidence>